<dbReference type="Gene3D" id="2.20.25.270">
    <property type="match status" value="1"/>
</dbReference>
<reference evidence="4 5" key="1">
    <citation type="submission" date="2018-09" db="EMBL/GenBank/DDBJ databases">
        <title>Discovery and Ecogenomic Context for Candidatus Cryosericales, a Global Caldiserica Order Active in Thawing Permafrost.</title>
        <authorList>
            <person name="Martinez M.A."/>
            <person name="Woodcroft B.J."/>
            <person name="Ignacio Espinoza J.C."/>
            <person name="Zayed A."/>
            <person name="Singleton C.M."/>
            <person name="Boyd J."/>
            <person name="Li Y.-F."/>
            <person name="Purvine S."/>
            <person name="Maughan H."/>
            <person name="Hodgkins S.B."/>
            <person name="Anderson D."/>
            <person name="Sederholm M."/>
            <person name="Temperton B."/>
            <person name="Saleska S.R."/>
            <person name="Tyson G.W."/>
            <person name="Rich V.I."/>
        </authorList>
    </citation>
    <scope>NUCLEOTIDE SEQUENCE [LARGE SCALE GENOMIC DNA]</scope>
    <source>
        <strain evidence="3 5">SMC5</strain>
        <strain evidence="2 4">SMC6</strain>
    </source>
</reference>
<evidence type="ECO:0000313" key="4">
    <source>
        <dbReference type="Proteomes" id="UP000266260"/>
    </source>
</evidence>
<dbReference type="AlphaFoldDB" id="A0A398DKP2"/>
<accession>A0A398DC01</accession>
<dbReference type="Proteomes" id="UP000266489">
    <property type="component" value="Unassembled WGS sequence"/>
</dbReference>
<comment type="caution">
    <text evidence="3">The sequence shown here is derived from an EMBL/GenBank/DDBJ whole genome shotgun (WGS) entry which is preliminary data.</text>
</comment>
<gene>
    <name evidence="3" type="ORF">SMC5_01955</name>
    <name evidence="2" type="ORF">SMC6_02050</name>
</gene>
<dbReference type="InterPro" id="IPR041854">
    <property type="entry name" value="BFD-like_2Fe2S-bd_dom_sf"/>
</dbReference>
<evidence type="ECO:0000313" key="2">
    <source>
        <dbReference type="EMBL" id="RIE09867.1"/>
    </source>
</evidence>
<dbReference type="CDD" id="cd10141">
    <property type="entry name" value="CopZ-like_Fer2_BFD-like"/>
    <property type="match status" value="1"/>
</dbReference>
<dbReference type="EMBL" id="QXIT01000039">
    <property type="protein sequence ID" value="RIE09867.1"/>
    <property type="molecule type" value="Genomic_DNA"/>
</dbReference>
<dbReference type="EMBL" id="QXIU01000051">
    <property type="protein sequence ID" value="RIE14429.1"/>
    <property type="molecule type" value="Genomic_DNA"/>
</dbReference>
<keyword evidence="4" id="KW-1185">Reference proteome</keyword>
<evidence type="ECO:0000259" key="1">
    <source>
        <dbReference type="Pfam" id="PF18423"/>
    </source>
</evidence>
<name>A0A398DKP2_9BACT</name>
<evidence type="ECO:0000313" key="5">
    <source>
        <dbReference type="Proteomes" id="UP000266489"/>
    </source>
</evidence>
<accession>A0A398DKP2</accession>
<dbReference type="Pfam" id="PF18423">
    <property type="entry name" value="zf_CopZ"/>
    <property type="match status" value="1"/>
</dbReference>
<dbReference type="Proteomes" id="UP000266260">
    <property type="component" value="Unassembled WGS sequence"/>
</dbReference>
<dbReference type="Gene3D" id="1.10.10.1100">
    <property type="entry name" value="BFD-like [2Fe-2S]-binding domain"/>
    <property type="match status" value="1"/>
</dbReference>
<sequence>MEVVVEDCCATKNSPVTVDTEINCPQCGHKGKGIKIITMKSLLLPEALATLEADGDYRMCSNPECQVVYFNGKGGMYRTQDLKVPVFPKSDDPDCPICYCFGWTRRKLKADHDQVGQSTAVHEISEHIKAGRCGCEVNNPEGSCCLGNVKKYLTSLSGT</sequence>
<dbReference type="InterPro" id="IPR040890">
    <property type="entry name" value="Znf_CopZ"/>
</dbReference>
<dbReference type="OrthoDB" id="95698at2"/>
<organism evidence="3 5">
    <name type="scientific">Candidatus Cryosericum odellii</name>
    <dbReference type="NCBI Taxonomy" id="2290917"/>
    <lineage>
        <taxon>Bacteria</taxon>
        <taxon>Pseudomonadati</taxon>
        <taxon>Caldisericota/Cryosericota group</taxon>
        <taxon>Candidatus Cryosericota</taxon>
        <taxon>Candidatus Cryosericia</taxon>
        <taxon>Candidatus Cryosericales</taxon>
        <taxon>Candidatus Cryosericaceae</taxon>
        <taxon>Candidatus Cryosericum</taxon>
    </lineage>
</organism>
<proteinExistence type="predicted"/>
<dbReference type="NCBIfam" id="NF047645">
    <property type="entry name" value="CopZ_Nterm_CC"/>
    <property type="match status" value="1"/>
</dbReference>
<feature type="domain" description="CopZ zinc binding" evidence="1">
    <location>
        <begin position="23"/>
        <end position="83"/>
    </location>
</feature>
<protein>
    <submittedName>
        <fullName evidence="3">(2Fe-2S)-binding protein</fullName>
    </submittedName>
</protein>
<evidence type="ECO:0000313" key="3">
    <source>
        <dbReference type="EMBL" id="RIE14429.1"/>
    </source>
</evidence>